<dbReference type="GO" id="GO:0004573">
    <property type="term" value="F:Glc3Man9GlcNAc2 oligosaccharide glucosidase activity"/>
    <property type="evidence" value="ECO:0007669"/>
    <property type="project" value="InterPro"/>
</dbReference>
<evidence type="ECO:0000256" key="3">
    <source>
        <dbReference type="ARBA" id="ARBA00023295"/>
    </source>
</evidence>
<protein>
    <recommendedName>
        <fullName evidence="4">Mannosylglycerate hydrolase MGH1-like glycoside hydrolase domain-containing protein</fullName>
    </recommendedName>
</protein>
<feature type="domain" description="Mannosylglycerate hydrolase MGH1-like glycoside hydrolase" evidence="4">
    <location>
        <begin position="481"/>
        <end position="774"/>
    </location>
</feature>
<name>A0A2N5PYM6_MEDGN</name>
<evidence type="ECO:0000259" key="4">
    <source>
        <dbReference type="Pfam" id="PF22422"/>
    </source>
</evidence>
<dbReference type="InterPro" id="IPR004888">
    <property type="entry name" value="Glycoside_hydrolase_63"/>
</dbReference>
<dbReference type="AlphaFoldDB" id="A0A2N5PYM6"/>
<dbReference type="PANTHER" id="PTHR10412:SF11">
    <property type="entry name" value="MANNOSYL-OLIGOSACCHARIDE GLUCOSIDASE"/>
    <property type="match status" value="1"/>
</dbReference>
<evidence type="ECO:0000313" key="5">
    <source>
        <dbReference type="EMBL" id="PLT85051.1"/>
    </source>
</evidence>
<dbReference type="InterPro" id="IPR012341">
    <property type="entry name" value="6hp_glycosidase-like_sf"/>
</dbReference>
<dbReference type="EMBL" id="NIHW01000026">
    <property type="protein sequence ID" value="PLT85051.1"/>
    <property type="molecule type" value="Genomic_DNA"/>
</dbReference>
<reference evidence="5 6" key="1">
    <citation type="journal article" date="2017" name="Genome Med.">
        <title>A novel Ruminococcus gnavus clade enriched in inflammatory bowel disease patients.</title>
        <authorList>
            <person name="Hall A.B."/>
            <person name="Yassour M."/>
            <person name="Sauk J."/>
            <person name="Garner A."/>
            <person name="Jiang X."/>
            <person name="Arthur T."/>
            <person name="Lagoudas G.K."/>
            <person name="Vatanen T."/>
            <person name="Fornelos N."/>
            <person name="Wilson R."/>
            <person name="Bertha M."/>
            <person name="Cohen M."/>
            <person name="Garber J."/>
            <person name="Khalili H."/>
            <person name="Gevers D."/>
            <person name="Ananthakrishnan A.N."/>
            <person name="Kugathasan S."/>
            <person name="Lander E.S."/>
            <person name="Blainey P."/>
            <person name="Vlamakis H."/>
            <person name="Xavier R.J."/>
            <person name="Huttenhower C."/>
        </authorList>
    </citation>
    <scope>NUCLEOTIDE SEQUENCE [LARGE SCALE GENOMIC DNA]</scope>
    <source>
        <strain evidence="5 6">RJX1128</strain>
    </source>
</reference>
<dbReference type="SUPFAM" id="SSF48208">
    <property type="entry name" value="Six-hairpin glycosidases"/>
    <property type="match status" value="1"/>
</dbReference>
<comment type="similarity">
    <text evidence="1">Belongs to the glycosyl hydrolase 63 family.</text>
</comment>
<dbReference type="Gene3D" id="1.50.10.10">
    <property type="match status" value="1"/>
</dbReference>
<sequence length="901" mass="104481">MRDENKNIIPLWGPYSKKYMGISRIMKESAVPGARFDFVIHPTYANSNVPAPNVTIPSEYHPWDCDSNGKYYRYRYELLWKDQLYADVDFFEIEEETWGIRVSFHNNTDKNQNCLINYFAAEEYPKSRVYTKKVPEKSDAWNAVDYENLEFGKAVPWEHLNLDAMKKGEILVDGFTDDNGLGMSYYALFMRYLGLKAFGGNQGDKVSYQVKLKESYQDAVLAIRYRTLQDEGDVIFQSNVGTIHFAATKESGICYVPIGKISDKEFIFKMEAFSEQSNGIMLDFLCVCEKSDKKEVGITEEARSVIPKVECENDHIKYQYNYKENPIYLSILSKRVRSRKLYSGCIEDALVSRLANSDATYDNLTRSFSGAFQDKHSDEGFYHINVAEALFVPGKSVRTEYAYISTKERNYSKAELEIFWKQCRSIVKKENCANEEGNPFEFTGRMMKSALYSNIVYPIRRHGEYIAHYTPGKRWDSLYTWDSGFIGLGMLDYSSKLAEYVMDTYLSEPDNTDFAFVAHGSLVPTQFYLYYEILNRADAKERENLKKYYPMFLRYYRYMAGRTEESTMSRLGNGLLTVYDYFYNASGMDDYPPQVELHRKNIEQVVSPVCSNVHFIRIAKFMKQISMAFGYEENLPEFERDIERVKNALLAYAWDEESGYFGYAVQGQEGVHILRTEAGENYNKGVDGVTPLIAGICSKEQEKQLLKHLKSPEELWSPVGISTVDMSASYYYDNGYWNGSVWCPYQYFLWKAMLDIGEGQFAFDIAHRGLNSWKQEIEFSYNTFEMIQIETERGGWFHQFSGLSTPISIWYNAYYKRGTLTTGYDTWIEKKEISEDVDHAEIVYSTTGTHTGALLIVMNSLYHYDVEIDGKKAEFIEREEGVIEITLNRKEGVIIIYRDEK</sequence>
<dbReference type="InterPro" id="IPR054491">
    <property type="entry name" value="MGH1-like_GH"/>
</dbReference>
<dbReference type="GO" id="GO:0009311">
    <property type="term" value="P:oligosaccharide metabolic process"/>
    <property type="evidence" value="ECO:0007669"/>
    <property type="project" value="InterPro"/>
</dbReference>
<gene>
    <name evidence="5" type="ORF">CDL20_10285</name>
</gene>
<comment type="caution">
    <text evidence="5">The sequence shown here is derived from an EMBL/GenBank/DDBJ whole genome shotgun (WGS) entry which is preliminary data.</text>
</comment>
<dbReference type="InterPro" id="IPR008928">
    <property type="entry name" value="6-hairpin_glycosidase_sf"/>
</dbReference>
<keyword evidence="3" id="KW-0326">Glycosidase</keyword>
<evidence type="ECO:0000313" key="6">
    <source>
        <dbReference type="Proteomes" id="UP000234840"/>
    </source>
</evidence>
<evidence type="ECO:0000256" key="1">
    <source>
        <dbReference type="ARBA" id="ARBA00010833"/>
    </source>
</evidence>
<dbReference type="Pfam" id="PF22422">
    <property type="entry name" value="MGH1-like_GH"/>
    <property type="match status" value="1"/>
</dbReference>
<accession>A0A2N5PYM6</accession>
<dbReference type="PANTHER" id="PTHR10412">
    <property type="entry name" value="MANNOSYL-OLIGOSACCHARIDE GLUCOSIDASE"/>
    <property type="match status" value="1"/>
</dbReference>
<dbReference type="GO" id="GO:0006487">
    <property type="term" value="P:protein N-linked glycosylation"/>
    <property type="evidence" value="ECO:0007669"/>
    <property type="project" value="TreeGrafter"/>
</dbReference>
<organism evidence="5 6">
    <name type="scientific">Mediterraneibacter gnavus</name>
    <name type="common">Ruminococcus gnavus</name>
    <dbReference type="NCBI Taxonomy" id="33038"/>
    <lineage>
        <taxon>Bacteria</taxon>
        <taxon>Bacillati</taxon>
        <taxon>Bacillota</taxon>
        <taxon>Clostridia</taxon>
        <taxon>Lachnospirales</taxon>
        <taxon>Lachnospiraceae</taxon>
        <taxon>Mediterraneibacter</taxon>
    </lineage>
</organism>
<dbReference type="Proteomes" id="UP000234840">
    <property type="component" value="Unassembled WGS sequence"/>
</dbReference>
<evidence type="ECO:0000256" key="2">
    <source>
        <dbReference type="ARBA" id="ARBA00022801"/>
    </source>
</evidence>
<proteinExistence type="inferred from homology"/>
<dbReference type="RefSeq" id="WP_101882633.1">
    <property type="nucleotide sequence ID" value="NZ_NIHW01000026.1"/>
</dbReference>
<keyword evidence="2" id="KW-0378">Hydrolase</keyword>